<dbReference type="GO" id="GO:0005576">
    <property type="term" value="C:extracellular region"/>
    <property type="evidence" value="ECO:0007669"/>
    <property type="project" value="TreeGrafter"/>
</dbReference>
<evidence type="ECO:0000259" key="5">
    <source>
        <dbReference type="SMART" id="SM00062"/>
    </source>
</evidence>
<gene>
    <name evidence="6" type="ORF">E1298_39430</name>
</gene>
<dbReference type="SUPFAM" id="SSF53850">
    <property type="entry name" value="Periplasmic binding protein-like II"/>
    <property type="match status" value="1"/>
</dbReference>
<dbReference type="CDD" id="cd13690">
    <property type="entry name" value="PBP2_GluB"/>
    <property type="match status" value="1"/>
</dbReference>
<dbReference type="EMBL" id="SMKU01000361">
    <property type="protein sequence ID" value="TDD67364.1"/>
    <property type="molecule type" value="Genomic_DNA"/>
</dbReference>
<comment type="similarity">
    <text evidence="1 4">Belongs to the bacterial solute-binding protein 3 family.</text>
</comment>
<dbReference type="PANTHER" id="PTHR30085">
    <property type="entry name" value="AMINO ACID ABC TRANSPORTER PERMEASE"/>
    <property type="match status" value="1"/>
</dbReference>
<dbReference type="PANTHER" id="PTHR30085:SF6">
    <property type="entry name" value="ABC TRANSPORTER GLUTAMINE-BINDING PROTEIN GLNH"/>
    <property type="match status" value="1"/>
</dbReference>
<dbReference type="SMART" id="SM00062">
    <property type="entry name" value="PBPb"/>
    <property type="match status" value="1"/>
</dbReference>
<dbReference type="InterPro" id="IPR018313">
    <property type="entry name" value="SBP_3_CS"/>
</dbReference>
<dbReference type="OrthoDB" id="9807888at2"/>
<evidence type="ECO:0000256" key="2">
    <source>
        <dbReference type="ARBA" id="ARBA00022448"/>
    </source>
</evidence>
<proteinExistence type="inferred from homology"/>
<dbReference type="Proteomes" id="UP000294513">
    <property type="component" value="Unassembled WGS sequence"/>
</dbReference>
<protein>
    <submittedName>
        <fullName evidence="6">Glutamate ABC transporter substrate-binding protein</fullName>
    </submittedName>
</protein>
<evidence type="ECO:0000313" key="7">
    <source>
        <dbReference type="Proteomes" id="UP000294513"/>
    </source>
</evidence>
<comment type="caution">
    <text evidence="6">The sequence shown here is derived from an EMBL/GenBank/DDBJ whole genome shotgun (WGS) entry which is preliminary data.</text>
</comment>
<evidence type="ECO:0000313" key="6">
    <source>
        <dbReference type="EMBL" id="TDD67364.1"/>
    </source>
</evidence>
<dbReference type="InterPro" id="IPR001638">
    <property type="entry name" value="Solute-binding_3/MltF_N"/>
</dbReference>
<sequence>GSRAAVAAVVLATGACGVADARERSVTAKDTLVIGVNTDQPGVGSRVNGVYEGFDIDIAKEVAARLGVTGAKVTFHGVSSATREPMLSAGVVDLVVASYSVTPERKVKVAFAGPYYVAHQDILVRASDAGIKTVHDLKGKRLCRVPGSLSFPRVRDERGVAALPVAAKGYEDCLNALSAGRLDAVSTDDLILAGLAARAARSGGKLKVVNAPFSDEPYGIGIRKSDADGCEAVNKAITEMYQDGTAPRLLKKWFGPVHLNVTTTVPQFEGCD</sequence>
<reference evidence="6 7" key="1">
    <citation type="submission" date="2019-03" db="EMBL/GenBank/DDBJ databases">
        <title>Draft genome sequences of novel Actinobacteria.</title>
        <authorList>
            <person name="Sahin N."/>
            <person name="Ay H."/>
            <person name="Saygin H."/>
        </authorList>
    </citation>
    <scope>NUCLEOTIDE SEQUENCE [LARGE SCALE GENOMIC DNA]</scope>
    <source>
        <strain evidence="6 7">H3C3</strain>
    </source>
</reference>
<dbReference type="GO" id="GO:0006865">
    <property type="term" value="P:amino acid transport"/>
    <property type="evidence" value="ECO:0007669"/>
    <property type="project" value="TreeGrafter"/>
</dbReference>
<keyword evidence="2" id="KW-0813">Transport</keyword>
<dbReference type="Pfam" id="PF00497">
    <property type="entry name" value="SBP_bac_3"/>
    <property type="match status" value="1"/>
</dbReference>
<feature type="domain" description="Solute-binding protein family 3/N-terminal" evidence="5">
    <location>
        <begin position="31"/>
        <end position="257"/>
    </location>
</feature>
<dbReference type="PROSITE" id="PS01039">
    <property type="entry name" value="SBP_BACTERIAL_3"/>
    <property type="match status" value="1"/>
</dbReference>
<accession>A0A4R5A9J8</accession>
<evidence type="ECO:0000256" key="4">
    <source>
        <dbReference type="RuleBase" id="RU003744"/>
    </source>
</evidence>
<feature type="non-terminal residue" evidence="6">
    <location>
        <position position="1"/>
    </location>
</feature>
<dbReference type="GO" id="GO:0030288">
    <property type="term" value="C:outer membrane-bounded periplasmic space"/>
    <property type="evidence" value="ECO:0007669"/>
    <property type="project" value="TreeGrafter"/>
</dbReference>
<keyword evidence="3" id="KW-0732">Signal</keyword>
<organism evidence="6 7">
    <name type="scientific">Actinomadura rubrisoli</name>
    <dbReference type="NCBI Taxonomy" id="2530368"/>
    <lineage>
        <taxon>Bacteria</taxon>
        <taxon>Bacillati</taxon>
        <taxon>Actinomycetota</taxon>
        <taxon>Actinomycetes</taxon>
        <taxon>Streptosporangiales</taxon>
        <taxon>Thermomonosporaceae</taxon>
        <taxon>Actinomadura</taxon>
    </lineage>
</organism>
<dbReference type="Gene3D" id="3.40.190.10">
    <property type="entry name" value="Periplasmic binding protein-like II"/>
    <property type="match status" value="2"/>
</dbReference>
<dbReference type="AlphaFoldDB" id="A0A4R5A9J8"/>
<keyword evidence="7" id="KW-1185">Reference proteome</keyword>
<dbReference type="InterPro" id="IPR051455">
    <property type="entry name" value="Bact_solute-bind_prot3"/>
</dbReference>
<evidence type="ECO:0000256" key="1">
    <source>
        <dbReference type="ARBA" id="ARBA00010333"/>
    </source>
</evidence>
<evidence type="ECO:0000256" key="3">
    <source>
        <dbReference type="ARBA" id="ARBA00022729"/>
    </source>
</evidence>
<name>A0A4R5A9J8_9ACTN</name>